<reference evidence="1 2" key="1">
    <citation type="submission" date="2018-03" db="EMBL/GenBank/DDBJ databases">
        <title>Draft Genome Sequences of the Obligatory Marine Myxobacteria Enhygromyxa salina SWB007.</title>
        <authorList>
            <person name="Poehlein A."/>
            <person name="Moghaddam J.A."/>
            <person name="Harms H."/>
            <person name="Alanjari M."/>
            <person name="Koenig G.M."/>
            <person name="Daniel R."/>
            <person name="Schaeberle T.F."/>
        </authorList>
    </citation>
    <scope>NUCLEOTIDE SEQUENCE [LARGE SCALE GENOMIC DNA]</scope>
    <source>
        <strain evidence="1 2">SWB007</strain>
    </source>
</reference>
<dbReference type="Proteomes" id="UP000238823">
    <property type="component" value="Unassembled WGS sequence"/>
</dbReference>
<evidence type="ECO:0000313" key="1">
    <source>
        <dbReference type="EMBL" id="PRQ09643.1"/>
    </source>
</evidence>
<accession>A0A2S9YX26</accession>
<sequence length="90" mass="9948">MQRLSSAQDALIQAIEHLLQIPAARDGFAQDGELHGHRIDGIAQLVDERANGQAERVLGISPPELPQLFAGWLIHTLMLGAERHPRSRQL</sequence>
<name>A0A2S9YX26_9BACT</name>
<proteinExistence type="predicted"/>
<evidence type="ECO:0000313" key="2">
    <source>
        <dbReference type="Proteomes" id="UP000238823"/>
    </source>
</evidence>
<comment type="caution">
    <text evidence="1">The sequence shown here is derived from an EMBL/GenBank/DDBJ whole genome shotgun (WGS) entry which is preliminary data.</text>
</comment>
<dbReference type="AlphaFoldDB" id="A0A2S9YX26"/>
<gene>
    <name evidence="1" type="ORF">ENSA7_07050</name>
</gene>
<protein>
    <submittedName>
        <fullName evidence="1">Uncharacterized protein</fullName>
    </submittedName>
</protein>
<organism evidence="1 2">
    <name type="scientific">Enhygromyxa salina</name>
    <dbReference type="NCBI Taxonomy" id="215803"/>
    <lineage>
        <taxon>Bacteria</taxon>
        <taxon>Pseudomonadati</taxon>
        <taxon>Myxococcota</taxon>
        <taxon>Polyangia</taxon>
        <taxon>Nannocystales</taxon>
        <taxon>Nannocystaceae</taxon>
        <taxon>Enhygromyxa</taxon>
    </lineage>
</organism>
<dbReference type="EMBL" id="PVNL01000015">
    <property type="protein sequence ID" value="PRQ09643.1"/>
    <property type="molecule type" value="Genomic_DNA"/>
</dbReference>